<feature type="domain" description="O-GlcNAc transferase C-terminal" evidence="9">
    <location>
        <begin position="935"/>
        <end position="1121"/>
    </location>
</feature>
<dbReference type="SMART" id="SM00028">
    <property type="entry name" value="TPR"/>
    <property type="match status" value="11"/>
</dbReference>
<feature type="repeat" description="TPR" evidence="8">
    <location>
        <begin position="281"/>
        <end position="314"/>
    </location>
</feature>
<organism evidence="10 11">
    <name type="scientific">Cinara cedri</name>
    <dbReference type="NCBI Taxonomy" id="506608"/>
    <lineage>
        <taxon>Eukaryota</taxon>
        <taxon>Metazoa</taxon>
        <taxon>Ecdysozoa</taxon>
        <taxon>Arthropoda</taxon>
        <taxon>Hexapoda</taxon>
        <taxon>Insecta</taxon>
        <taxon>Pterygota</taxon>
        <taxon>Neoptera</taxon>
        <taxon>Paraneoptera</taxon>
        <taxon>Hemiptera</taxon>
        <taxon>Sternorrhyncha</taxon>
        <taxon>Aphidomorpha</taxon>
        <taxon>Aphidoidea</taxon>
        <taxon>Aphididae</taxon>
        <taxon>Lachninae</taxon>
        <taxon>Cinara</taxon>
    </lineage>
</organism>
<keyword evidence="7 8" id="KW-0802">TPR repeat</keyword>
<dbReference type="Gene3D" id="1.25.40.10">
    <property type="entry name" value="Tetratricopeptide repeat domain"/>
    <property type="match status" value="4"/>
</dbReference>
<evidence type="ECO:0000256" key="1">
    <source>
        <dbReference type="ARBA" id="ARBA00004922"/>
    </source>
</evidence>
<evidence type="ECO:0000256" key="8">
    <source>
        <dbReference type="PROSITE-ProRule" id="PRU00339"/>
    </source>
</evidence>
<dbReference type="PROSITE" id="PS50005">
    <property type="entry name" value="TPR"/>
    <property type="match status" value="4"/>
</dbReference>
<keyword evidence="4" id="KW-0328">Glycosyltransferase</keyword>
<evidence type="ECO:0000313" key="11">
    <source>
        <dbReference type="Proteomes" id="UP000325440"/>
    </source>
</evidence>
<dbReference type="Gene3D" id="3.40.50.2000">
    <property type="entry name" value="Glycogen Phosphorylase B"/>
    <property type="match status" value="1"/>
</dbReference>
<evidence type="ECO:0000256" key="7">
    <source>
        <dbReference type="ARBA" id="ARBA00022803"/>
    </source>
</evidence>
<dbReference type="EC" id="2.4.1.255" evidence="3"/>
<feature type="repeat" description="TPR" evidence="8">
    <location>
        <begin position="472"/>
        <end position="505"/>
    </location>
</feature>
<evidence type="ECO:0000256" key="4">
    <source>
        <dbReference type="ARBA" id="ARBA00022676"/>
    </source>
</evidence>
<dbReference type="AlphaFoldDB" id="A0A5E4N4Z8"/>
<dbReference type="Pfam" id="PF13844">
    <property type="entry name" value="Glyco_transf_41"/>
    <property type="match status" value="2"/>
</dbReference>
<dbReference type="EMBL" id="CABPRJ010001897">
    <property type="protein sequence ID" value="VVC39758.1"/>
    <property type="molecule type" value="Genomic_DNA"/>
</dbReference>
<dbReference type="Gene3D" id="3.40.50.11380">
    <property type="match status" value="1"/>
</dbReference>
<keyword evidence="5" id="KW-0808">Transferase</keyword>
<dbReference type="UniPathway" id="UPA00378"/>
<gene>
    <name evidence="10" type="ORF">CINCED_3A015386</name>
</gene>
<feature type="domain" description="O-GlcNAc transferase C-terminal" evidence="9">
    <location>
        <begin position="672"/>
        <end position="921"/>
    </location>
</feature>
<keyword evidence="6" id="KW-0677">Repeat</keyword>
<dbReference type="InterPro" id="IPR019734">
    <property type="entry name" value="TPR_rpt"/>
</dbReference>
<feature type="repeat" description="TPR" evidence="8">
    <location>
        <begin position="610"/>
        <end position="643"/>
    </location>
</feature>
<evidence type="ECO:0000256" key="3">
    <source>
        <dbReference type="ARBA" id="ARBA00011970"/>
    </source>
</evidence>
<dbReference type="GO" id="GO:0006493">
    <property type="term" value="P:protein O-linked glycosylation"/>
    <property type="evidence" value="ECO:0007669"/>
    <property type="project" value="InterPro"/>
</dbReference>
<feature type="repeat" description="TPR" evidence="8">
    <location>
        <begin position="576"/>
        <end position="609"/>
    </location>
</feature>
<dbReference type="Pfam" id="PF14559">
    <property type="entry name" value="TPR_19"/>
    <property type="match status" value="1"/>
</dbReference>
<dbReference type="PROSITE" id="PS50293">
    <property type="entry name" value="TPR_REGION"/>
    <property type="match status" value="2"/>
</dbReference>
<protein>
    <recommendedName>
        <fullName evidence="3">protein O-GlcNAc transferase</fullName>
        <ecNumber evidence="3">2.4.1.255</ecNumber>
    </recommendedName>
</protein>
<reference evidence="10 11" key="1">
    <citation type="submission" date="2019-08" db="EMBL/GenBank/DDBJ databases">
        <authorList>
            <person name="Alioto T."/>
            <person name="Alioto T."/>
            <person name="Gomez Garrido J."/>
        </authorList>
    </citation>
    <scope>NUCLEOTIDE SEQUENCE [LARGE SCALE GENOMIC DNA]</scope>
</reference>
<dbReference type="Pfam" id="PF00515">
    <property type="entry name" value="TPR_1"/>
    <property type="match status" value="1"/>
</dbReference>
<evidence type="ECO:0000259" key="9">
    <source>
        <dbReference type="Pfam" id="PF13844"/>
    </source>
</evidence>
<dbReference type="InterPro" id="IPR037919">
    <property type="entry name" value="OGT"/>
</dbReference>
<sequence length="1136" mass="131271">MIEGWYEGDCLKIYERFLTVDEICLTESKELTVRETDSYNRVKDLARATLAKASLMFLNCGSLAKLNSAMQAYDTICAERFKSAKSLYDEGNYASSQEACESLNLLQPNNMNIIILLSACHFMQGKYDESLEVLQKVPDKYRGCVEVINNLAANYYKKENYLEAFYNYHMTACKKPEFVEYWLAYVISSIATNNDLNAFRALNMILHYSPSSLQTHILYARLLKRSKRFDLAIASLRHAIRLNPTSDTIWVELGNSFALNNKFNSAIICYEKAIECNKFSIKPYINLGIMYYQLKQFNKSSFYFKTSVQMSPTLNFDILHILGHAYFYNGNILPAVQTYSLYLKHFNNPVVLNDMGLIYLNNLHDATAAESYFKLCIDLDKKNFLYFKCLAIAHQQLDKTSSAFKMAIKWAEAHIYENDIFNAIIALDYAGNMFPKNYYPHWKLGLLFNKLNLNHKALLRFENARRLKPNFFLNFVNIALIYEKQNRLKDAEEFYEKALQLNPNHCNTIYNLILLKKQMGLIDDVIVLYDLLLNYSGSESFGIHKEFANYFYHEVGNIKEAYNHFLKASEICDTDCETYLALGILSLELSYKTAALNYFQKVLELDPDSIIAYTYKGYIFNKNKQFKEAINAFEKVLNLEPDNINAFCHLIQCQRYVCKFRNLDVIHLNMYKTIIFEQLANNEVPIITLQHSLLFNFESKVTTQIASAFAKQFVDKLYIQKKSITSFVHDTPISDNKIRIGYVYMDFCNHPSSELVKSLKKLHDRNRFEVFCYSLSPINRFRSNNLSESDWCVDISNLGSIDAAKRINADGINILIDVGDSTKDLEYEMFVLKPAPIQVKLLGHPGTSGATFVDFLITDEICSPPNLDYLYTEKLAYLNRTVFFGDHSLLNNDLSQRNSQSGITNTNNTNDTNLTESSTSILHVQIFLKDYQKCYTRKIYNLPENSIVYCNFGQHYKINQSTLNLWITILKLVKNSVLWLLRFGDDTINDIHEYIALKGINPTRVIFSNIVPKDEHLKRIQLADIFLDTPLYNGHKCCLDALWAGTPIVTLSGDTYASRIATSQLIALNCTETIAETENDYIKLAVQLGKHPHLLDRIRQQIWQSKSTSSLFDCKSYSKELEKLYLNMWKQYFNRC</sequence>
<evidence type="ECO:0000256" key="2">
    <source>
        <dbReference type="ARBA" id="ARBA00005386"/>
    </source>
</evidence>
<keyword evidence="11" id="KW-1185">Reference proteome</keyword>
<dbReference type="OrthoDB" id="6581765at2759"/>
<dbReference type="Pfam" id="PF13181">
    <property type="entry name" value="TPR_8"/>
    <property type="match status" value="5"/>
</dbReference>
<dbReference type="Proteomes" id="UP000325440">
    <property type="component" value="Unassembled WGS sequence"/>
</dbReference>
<comment type="pathway">
    <text evidence="1">Protein modification; protein glycosylation.</text>
</comment>
<name>A0A5E4N4Z8_9HEMI</name>
<dbReference type="PANTHER" id="PTHR44366:SF1">
    <property type="entry name" value="UDP-N-ACETYLGLUCOSAMINE--PEPTIDE N-ACETYLGLUCOSAMINYLTRANSFERASE 110 KDA SUBUNIT"/>
    <property type="match status" value="1"/>
</dbReference>
<comment type="similarity">
    <text evidence="2">Belongs to the glycosyltransferase 41 family. O-GlcNAc transferase subfamily.</text>
</comment>
<dbReference type="InterPro" id="IPR011990">
    <property type="entry name" value="TPR-like_helical_dom_sf"/>
</dbReference>
<dbReference type="SUPFAM" id="SSF48452">
    <property type="entry name" value="TPR-like"/>
    <property type="match status" value="2"/>
</dbReference>
<dbReference type="InterPro" id="IPR029489">
    <property type="entry name" value="OGT/SEC/SPY_C"/>
</dbReference>
<accession>A0A5E4N4Z8</accession>
<evidence type="ECO:0000256" key="6">
    <source>
        <dbReference type="ARBA" id="ARBA00022737"/>
    </source>
</evidence>
<dbReference type="PANTHER" id="PTHR44366">
    <property type="entry name" value="UDP-N-ACETYLGLUCOSAMINE--PEPTIDE N-ACETYLGLUCOSAMINYLTRANSFERASE 110 KDA SUBUNIT"/>
    <property type="match status" value="1"/>
</dbReference>
<evidence type="ECO:0000256" key="5">
    <source>
        <dbReference type="ARBA" id="ARBA00022679"/>
    </source>
</evidence>
<evidence type="ECO:0000313" key="10">
    <source>
        <dbReference type="EMBL" id="VVC39758.1"/>
    </source>
</evidence>
<proteinExistence type="inferred from homology"/>
<dbReference type="GO" id="GO:0097363">
    <property type="term" value="F:protein O-acetylglucosaminyltransferase activity"/>
    <property type="evidence" value="ECO:0007669"/>
    <property type="project" value="UniProtKB-EC"/>
</dbReference>